<dbReference type="Proteomes" id="UP000615446">
    <property type="component" value="Unassembled WGS sequence"/>
</dbReference>
<protein>
    <submittedName>
        <fullName evidence="1">Uncharacterized protein</fullName>
    </submittedName>
</protein>
<name>A0A8H3QT02_9GLOM</name>
<sequence length="82" mass="9581">MDQTVKDSAEDPEFIGPWIRKEELSKSNIYLGIGTKYVCLTTEEWKKLQDEEEKAENIRKYLSGIEKEYVKINESTADRGTY</sequence>
<evidence type="ECO:0000313" key="1">
    <source>
        <dbReference type="EMBL" id="GES91083.1"/>
    </source>
</evidence>
<reference evidence="1" key="1">
    <citation type="submission" date="2019-10" db="EMBL/GenBank/DDBJ databases">
        <title>Conservation and host-specific expression of non-tandemly repeated heterogenous ribosome RNA gene in arbuscular mycorrhizal fungi.</title>
        <authorList>
            <person name="Maeda T."/>
            <person name="Kobayashi Y."/>
            <person name="Nakagawa T."/>
            <person name="Ezawa T."/>
            <person name="Yamaguchi K."/>
            <person name="Bino T."/>
            <person name="Nishimoto Y."/>
            <person name="Shigenobu S."/>
            <person name="Kawaguchi M."/>
        </authorList>
    </citation>
    <scope>NUCLEOTIDE SEQUENCE</scope>
    <source>
        <strain evidence="1">HR1</strain>
    </source>
</reference>
<accession>A0A8H3QT02</accession>
<gene>
    <name evidence="1" type="ORF">RCL2_001791500</name>
</gene>
<organism evidence="1 2">
    <name type="scientific">Rhizophagus clarus</name>
    <dbReference type="NCBI Taxonomy" id="94130"/>
    <lineage>
        <taxon>Eukaryota</taxon>
        <taxon>Fungi</taxon>
        <taxon>Fungi incertae sedis</taxon>
        <taxon>Mucoromycota</taxon>
        <taxon>Glomeromycotina</taxon>
        <taxon>Glomeromycetes</taxon>
        <taxon>Glomerales</taxon>
        <taxon>Glomeraceae</taxon>
        <taxon>Rhizophagus</taxon>
    </lineage>
</organism>
<dbReference type="EMBL" id="BLAL01000197">
    <property type="protein sequence ID" value="GES91083.1"/>
    <property type="molecule type" value="Genomic_DNA"/>
</dbReference>
<comment type="caution">
    <text evidence="1">The sequence shown here is derived from an EMBL/GenBank/DDBJ whole genome shotgun (WGS) entry which is preliminary data.</text>
</comment>
<proteinExistence type="predicted"/>
<dbReference type="AlphaFoldDB" id="A0A8H3QT02"/>
<evidence type="ECO:0000313" key="2">
    <source>
        <dbReference type="Proteomes" id="UP000615446"/>
    </source>
</evidence>